<organism evidence="1 2">
    <name type="scientific">Xylaria bambusicola</name>
    <dbReference type="NCBI Taxonomy" id="326684"/>
    <lineage>
        <taxon>Eukaryota</taxon>
        <taxon>Fungi</taxon>
        <taxon>Dikarya</taxon>
        <taxon>Ascomycota</taxon>
        <taxon>Pezizomycotina</taxon>
        <taxon>Sordariomycetes</taxon>
        <taxon>Xylariomycetidae</taxon>
        <taxon>Xylariales</taxon>
        <taxon>Xylariaceae</taxon>
        <taxon>Xylaria</taxon>
    </lineage>
</organism>
<evidence type="ECO:0000313" key="1">
    <source>
        <dbReference type="EMBL" id="KAK5634035.1"/>
    </source>
</evidence>
<gene>
    <name evidence="1" type="ORF">RRF57_009749</name>
</gene>
<evidence type="ECO:0000313" key="2">
    <source>
        <dbReference type="Proteomes" id="UP001305414"/>
    </source>
</evidence>
<proteinExistence type="predicted"/>
<keyword evidence="2" id="KW-1185">Reference proteome</keyword>
<dbReference type="Proteomes" id="UP001305414">
    <property type="component" value="Unassembled WGS sequence"/>
</dbReference>
<protein>
    <submittedName>
        <fullName evidence="1">Uncharacterized protein</fullName>
    </submittedName>
</protein>
<dbReference type="AlphaFoldDB" id="A0AAN7UK50"/>
<name>A0AAN7UK50_9PEZI</name>
<dbReference type="EMBL" id="JAWHQM010000037">
    <property type="protein sequence ID" value="KAK5634035.1"/>
    <property type="molecule type" value="Genomic_DNA"/>
</dbReference>
<reference evidence="1 2" key="1">
    <citation type="submission" date="2023-10" db="EMBL/GenBank/DDBJ databases">
        <title>Draft genome sequence of Xylaria bambusicola isolate GMP-LS, the root and basal stem rot pathogen of sugarcane in Indonesia.</title>
        <authorList>
            <person name="Selvaraj P."/>
            <person name="Muralishankar V."/>
            <person name="Muruganantham S."/>
            <person name="Sp S."/>
            <person name="Haryani S."/>
            <person name="Lau K.J.X."/>
            <person name="Naqvi N.I."/>
        </authorList>
    </citation>
    <scope>NUCLEOTIDE SEQUENCE [LARGE SCALE GENOMIC DNA]</scope>
    <source>
        <strain evidence="1">GMP-LS</strain>
    </source>
</reference>
<sequence>MPISAAEGVAGLLKLFRWPEGVALLLSFCRWYVGPVPLNSKDGMPLRLVKVDVRLPLPPDGGRCVGLIEDPRTSSPFIPSIQAAFRGIPFSVTEGWGGVDIYILNSQEAVDFAVLGLVPVQGVVGRDKSIGCNGERRQSDVI</sequence>
<accession>A0AAN7UK50</accession>
<comment type="caution">
    <text evidence="1">The sequence shown here is derived from an EMBL/GenBank/DDBJ whole genome shotgun (WGS) entry which is preliminary data.</text>
</comment>